<dbReference type="FunFam" id="1.10.510.10:FF:000078">
    <property type="entry name" value="Serine/threonine-protein kinase PRP4 homolog"/>
    <property type="match status" value="1"/>
</dbReference>
<dbReference type="PANTHER" id="PTHR24058">
    <property type="entry name" value="DUAL SPECIFICITY PROTEIN KINASE"/>
    <property type="match status" value="1"/>
</dbReference>
<dbReference type="InterPro" id="IPR050494">
    <property type="entry name" value="Ser_Thr_dual-spec_kinase"/>
</dbReference>
<evidence type="ECO:0000259" key="10">
    <source>
        <dbReference type="PROSITE" id="PS50011"/>
    </source>
</evidence>
<dbReference type="SMART" id="SM00220">
    <property type="entry name" value="S_TKc"/>
    <property type="match status" value="1"/>
</dbReference>
<dbReference type="InterPro" id="IPR008271">
    <property type="entry name" value="Ser/Thr_kinase_AS"/>
</dbReference>
<feature type="region of interest" description="Disordered" evidence="9">
    <location>
        <begin position="1"/>
        <end position="417"/>
    </location>
</feature>
<evidence type="ECO:0000313" key="11">
    <source>
        <dbReference type="EMBL" id="KAF2280081.1"/>
    </source>
</evidence>
<feature type="domain" description="Protein kinase" evidence="10">
    <location>
        <begin position="444"/>
        <end position="763"/>
    </location>
</feature>
<proteinExistence type="inferred from homology"/>
<evidence type="ECO:0000256" key="6">
    <source>
        <dbReference type="ARBA" id="ARBA00022840"/>
    </source>
</evidence>
<reference evidence="11" key="1">
    <citation type="journal article" date="2020" name="Stud. Mycol.">
        <title>101 Dothideomycetes genomes: a test case for predicting lifestyles and emergence of pathogens.</title>
        <authorList>
            <person name="Haridas S."/>
            <person name="Albert R."/>
            <person name="Binder M."/>
            <person name="Bloem J."/>
            <person name="Labutti K."/>
            <person name="Salamov A."/>
            <person name="Andreopoulos B."/>
            <person name="Baker S."/>
            <person name="Barry K."/>
            <person name="Bills G."/>
            <person name="Bluhm B."/>
            <person name="Cannon C."/>
            <person name="Castanera R."/>
            <person name="Culley D."/>
            <person name="Daum C."/>
            <person name="Ezra D."/>
            <person name="Gonzalez J."/>
            <person name="Henrissat B."/>
            <person name="Kuo A."/>
            <person name="Liang C."/>
            <person name="Lipzen A."/>
            <person name="Lutzoni F."/>
            <person name="Magnuson J."/>
            <person name="Mondo S."/>
            <person name="Nolan M."/>
            <person name="Ohm R."/>
            <person name="Pangilinan J."/>
            <person name="Park H.-J."/>
            <person name="Ramirez L."/>
            <person name="Alfaro M."/>
            <person name="Sun H."/>
            <person name="Tritt A."/>
            <person name="Yoshinaga Y."/>
            <person name="Zwiers L.-H."/>
            <person name="Turgeon B."/>
            <person name="Goodwin S."/>
            <person name="Spatafora J."/>
            <person name="Crous P."/>
            <person name="Grigoriev I."/>
        </authorList>
    </citation>
    <scope>NUCLEOTIDE SEQUENCE</scope>
    <source>
        <strain evidence="11">CBS 379.55</strain>
    </source>
</reference>
<organism evidence="11 12">
    <name type="scientific">Westerdykella ornata</name>
    <dbReference type="NCBI Taxonomy" id="318751"/>
    <lineage>
        <taxon>Eukaryota</taxon>
        <taxon>Fungi</taxon>
        <taxon>Dikarya</taxon>
        <taxon>Ascomycota</taxon>
        <taxon>Pezizomycotina</taxon>
        <taxon>Dothideomycetes</taxon>
        <taxon>Pleosporomycetidae</taxon>
        <taxon>Pleosporales</taxon>
        <taxon>Sporormiaceae</taxon>
        <taxon>Westerdykella</taxon>
    </lineage>
</organism>
<keyword evidence="3" id="KW-0808">Transferase</keyword>
<dbReference type="OrthoDB" id="9332038at2759"/>
<dbReference type="InterPro" id="IPR011009">
    <property type="entry name" value="Kinase-like_dom_sf"/>
</dbReference>
<evidence type="ECO:0000313" key="12">
    <source>
        <dbReference type="Proteomes" id="UP000800097"/>
    </source>
</evidence>
<dbReference type="AlphaFoldDB" id="A0A6A6JU03"/>
<evidence type="ECO:0000256" key="1">
    <source>
        <dbReference type="ARBA" id="ARBA00012513"/>
    </source>
</evidence>
<dbReference type="Proteomes" id="UP000800097">
    <property type="component" value="Unassembled WGS sequence"/>
</dbReference>
<keyword evidence="5 11" id="KW-0418">Kinase</keyword>
<evidence type="ECO:0000256" key="4">
    <source>
        <dbReference type="ARBA" id="ARBA00022741"/>
    </source>
</evidence>
<keyword evidence="12" id="KW-1185">Reference proteome</keyword>
<keyword evidence="4 8" id="KW-0547">Nucleotide-binding</keyword>
<dbReference type="PROSITE" id="PS00107">
    <property type="entry name" value="PROTEIN_KINASE_ATP"/>
    <property type="match status" value="1"/>
</dbReference>
<evidence type="ECO:0000256" key="5">
    <source>
        <dbReference type="ARBA" id="ARBA00022777"/>
    </source>
</evidence>
<evidence type="ECO:0000256" key="7">
    <source>
        <dbReference type="ARBA" id="ARBA00023596"/>
    </source>
</evidence>
<dbReference type="EMBL" id="ML986485">
    <property type="protein sequence ID" value="KAF2280081.1"/>
    <property type="molecule type" value="Genomic_DNA"/>
</dbReference>
<keyword evidence="6 8" id="KW-0067">ATP-binding</keyword>
<sequence length="787" mass="88693">MSSDASTSEGEIVESPHKANTATSRPQEPGIDNSSRGFGLDGTSDAYDYRRRALSRSPSPYRHKRDPSPSPYRHRRSRSRSPSPYRHHRDGRNYHERDSRRYKRRATPPRHGRPDKRQVVGRGDVREYRSQKENARMEHSEKPKPLSYADNEHYAPIPSLIPSFEASKPATNGASHKETILHQKTTSNKENASRMETTSHSGSSEATPAPANHDETEYTLEPVVQEQEISEETREERRRRWAAKRAQLSSRNTPLLEQAVTNAATATQGHVAQPLSSLDTSVASSPRSPQVPDMESTPVSPMDIDKRESLSRGPSPQQEGPSAANYDPTQDMLEDRVRAEQKNQQQGMAAADYDETSSRALSTLPAEKAGPAQEAGPAKKKRKKEIDMFAESDEEEEENEDGEEEEDAGQPKGTVLDEKLLDNWDDANGYYKIISNELINSGRYRVIKYLGRGVFANVVSAEDVKEKRGQLVAIKIVRRNEAMKKASQKEIDFVLRLNEADQQDKKHIVRYLGSFDHKGHFCIVFEYMQKNLRDLLKEDARGAGLPLPAVKAYARQMFIGLKHLQDCQIVHADLKPDNILVSQDNKTLKLCDLGTAADKRDNTEPTPYLVSRFYRAPEIILGMDIGYPIDMWAIGCTIYELWTGKILFPGGSNNQMIKVFMECLGWPSEKHLKKGLLSGQHFEPGPPLKFISREVDQFGKPFVRKIEQQRMPSRPLKTRVAQAAQGSESPSELNDLTDLLAACLHWNPEKRIQPKDAINHKLFVKPTMAPRSAVIRPAIGKRPYGAR</sequence>
<gene>
    <name evidence="11" type="ORF">EI97DRAFT_455007</name>
</gene>
<dbReference type="PANTHER" id="PTHR24058:SF103">
    <property type="entry name" value="SERINE_THREONINE-PROTEIN KINASE PRP4 HOMOLOG"/>
    <property type="match status" value="1"/>
</dbReference>
<dbReference type="GeneID" id="54553776"/>
<feature type="compositionally biased region" description="Acidic residues" evidence="9">
    <location>
        <begin position="388"/>
        <end position="408"/>
    </location>
</feature>
<feature type="compositionally biased region" description="Basic residues" evidence="9">
    <location>
        <begin position="72"/>
        <end position="90"/>
    </location>
</feature>
<accession>A0A6A6JU03</accession>
<dbReference type="InterPro" id="IPR017441">
    <property type="entry name" value="Protein_kinase_ATP_BS"/>
</dbReference>
<feature type="compositionally biased region" description="Polar residues" evidence="9">
    <location>
        <begin position="182"/>
        <end position="206"/>
    </location>
</feature>
<protein>
    <recommendedName>
        <fullName evidence="1">non-specific serine/threonine protein kinase</fullName>
        <ecNumber evidence="1">2.7.11.1</ecNumber>
    </recommendedName>
</protein>
<comment type="similarity">
    <text evidence="7">Belongs to the protein kinase superfamily. CMGC Ser/Thr protein kinase family.</text>
</comment>
<feature type="compositionally biased region" description="Polar residues" evidence="9">
    <location>
        <begin position="18"/>
        <end position="36"/>
    </location>
</feature>
<feature type="compositionally biased region" description="Basic residues" evidence="9">
    <location>
        <begin position="100"/>
        <end position="114"/>
    </location>
</feature>
<evidence type="ECO:0000256" key="8">
    <source>
        <dbReference type="PROSITE-ProRule" id="PRU10141"/>
    </source>
</evidence>
<dbReference type="PROSITE" id="PS00108">
    <property type="entry name" value="PROTEIN_KINASE_ST"/>
    <property type="match status" value="1"/>
</dbReference>
<evidence type="ECO:0000256" key="2">
    <source>
        <dbReference type="ARBA" id="ARBA00022527"/>
    </source>
</evidence>
<evidence type="ECO:0000256" key="3">
    <source>
        <dbReference type="ARBA" id="ARBA00022679"/>
    </source>
</evidence>
<dbReference type="InterPro" id="IPR000719">
    <property type="entry name" value="Prot_kinase_dom"/>
</dbReference>
<keyword evidence="2" id="KW-0723">Serine/threonine-protein kinase</keyword>
<name>A0A6A6JU03_WESOR</name>
<dbReference type="GO" id="GO:0004674">
    <property type="term" value="F:protein serine/threonine kinase activity"/>
    <property type="evidence" value="ECO:0007669"/>
    <property type="project" value="UniProtKB-KW"/>
</dbReference>
<dbReference type="PROSITE" id="PS50011">
    <property type="entry name" value="PROTEIN_KINASE_DOM"/>
    <property type="match status" value="1"/>
</dbReference>
<dbReference type="GO" id="GO:0005524">
    <property type="term" value="F:ATP binding"/>
    <property type="evidence" value="ECO:0007669"/>
    <property type="project" value="UniProtKB-UniRule"/>
</dbReference>
<dbReference type="Gene3D" id="1.10.510.10">
    <property type="entry name" value="Transferase(Phosphotransferase) domain 1"/>
    <property type="match status" value="1"/>
</dbReference>
<feature type="compositionally biased region" description="Basic and acidic residues" evidence="9">
    <location>
        <begin position="115"/>
        <end position="144"/>
    </location>
</feature>
<feature type="compositionally biased region" description="Polar residues" evidence="9">
    <location>
        <begin position="248"/>
        <end position="288"/>
    </location>
</feature>
<dbReference type="EC" id="2.7.11.1" evidence="1"/>
<dbReference type="SUPFAM" id="SSF56112">
    <property type="entry name" value="Protein kinase-like (PK-like)"/>
    <property type="match status" value="1"/>
</dbReference>
<evidence type="ECO:0000256" key="9">
    <source>
        <dbReference type="SAM" id="MobiDB-lite"/>
    </source>
</evidence>
<dbReference type="Gene3D" id="3.30.200.20">
    <property type="entry name" value="Phosphorylase Kinase, domain 1"/>
    <property type="match status" value="1"/>
</dbReference>
<dbReference type="RefSeq" id="XP_033657619.1">
    <property type="nucleotide sequence ID" value="XM_033800601.1"/>
</dbReference>
<feature type="binding site" evidence="8">
    <location>
        <position position="475"/>
    </location>
    <ligand>
        <name>ATP</name>
        <dbReference type="ChEBI" id="CHEBI:30616"/>
    </ligand>
</feature>
<dbReference type="Pfam" id="PF00069">
    <property type="entry name" value="Pkinase"/>
    <property type="match status" value="1"/>
</dbReference>